<organism evidence="1 2">
    <name type="scientific">Aeromonas phage 65.2</name>
    <dbReference type="NCBI Taxonomy" id="1932896"/>
    <lineage>
        <taxon>Viruses</taxon>
        <taxon>Duplodnaviria</taxon>
        <taxon>Heunggongvirae</taxon>
        <taxon>Uroviricota</taxon>
        <taxon>Caudoviricetes</taxon>
        <taxon>Pantevenvirales</taxon>
        <taxon>Straboviridae</taxon>
        <taxon>Emmerichvirinae</taxon>
        <taxon>Ishigurovirus</taxon>
        <taxon>Ishigurovirus osborne</taxon>
    </lineage>
</organism>
<sequence>MKLITYVRKVFLNEIDVYGGKIKTPRSICRKNIEFAYGFNKFMSELQRRASVVEFFEPTNLKGMMDHINYEIKEYGDSGSLVSNRWVIVFTRKENKPNGKLLDHIGQMGHAIELITKSTSFEVGSVVSDGVLKKVAFIFHKE</sequence>
<dbReference type="EMBL" id="KY290955">
    <property type="protein sequence ID" value="APU01739.1"/>
    <property type="molecule type" value="Genomic_DNA"/>
</dbReference>
<dbReference type="Proteomes" id="UP000225215">
    <property type="component" value="Segment"/>
</dbReference>
<evidence type="ECO:0000313" key="1">
    <source>
        <dbReference type="EMBL" id="APU01739.1"/>
    </source>
</evidence>
<evidence type="ECO:0000313" key="2">
    <source>
        <dbReference type="Proteomes" id="UP000225215"/>
    </source>
</evidence>
<accession>A0A219YCL8</accession>
<reference evidence="1 2" key="1">
    <citation type="journal article" date="2017" name="Sci. Rep.">
        <title>Characterization and diversity of phages infecting Aeromonas salmonicida subsp. salmonicida.</title>
        <authorList>
            <person name="Vincent A.T."/>
            <person name="Paquet V.E."/>
            <person name="Bernatchez A."/>
            <person name="Tremblay D.M."/>
            <person name="Moineau S."/>
            <person name="Charette S.J."/>
        </authorList>
    </citation>
    <scope>NUCLEOTIDE SEQUENCE [LARGE SCALE GENOMIC DNA]</scope>
</reference>
<proteinExistence type="predicted"/>
<protein>
    <submittedName>
        <fullName evidence="1">Uncharacterized protein</fullName>
    </submittedName>
</protein>
<name>A0A219YCL8_9CAUD</name>